<evidence type="ECO:0000313" key="4">
    <source>
        <dbReference type="Proteomes" id="UP000253209"/>
    </source>
</evidence>
<name>A0A367GNK0_9SPHI</name>
<keyword evidence="1" id="KW-0812">Transmembrane</keyword>
<dbReference type="Pfam" id="PF13692">
    <property type="entry name" value="Glyco_trans_1_4"/>
    <property type="match status" value="1"/>
</dbReference>
<dbReference type="PANTHER" id="PTHR12526:SF637">
    <property type="entry name" value="GLYCOSYLTRANSFERASE EPSF-RELATED"/>
    <property type="match status" value="1"/>
</dbReference>
<sequence>MWRSFIKSKIFGRIIVQGRYYVTAFILVISIIVPYNKMKVTLINTTDAGGGAPAACMRLLKALVAKQVDAAMVVQEKKTTEPNVRNVTGKWTGRINFLRERLPFIFFYEKNKSVRFAFSPANAGNNISADSEIADADVLHLHWTNSGFQSINNLKNLFALNKPMVWTLHDMWAFTGGCHYSGGCNHFINQCGDCWMLRNPQPDDLSHAGWLRKTSLFAAKNITVVTCSNWLADMARKSSLLKGCNIITIPNPINTHIFAPGNKAAIRKKRGIGVDSKVILFGAANINDRRKGISYLVSALNKLKNDYNPGASIEVVIFGKNKHFDVSTLPFKVHELNIITSENELAEIYSLADVFISPAIEDNLPNMVMEAMSCATPVVAFNTGGIPDLVDHMKNGYLALHKSSEDLAKGLHQMLFSGDAVNMSIEARNKVLANFTNEIVAKRYIDLYQSITTNA</sequence>
<keyword evidence="1" id="KW-1133">Transmembrane helix</keyword>
<dbReference type="InterPro" id="IPR028098">
    <property type="entry name" value="Glyco_trans_4-like_N"/>
</dbReference>
<dbReference type="PANTHER" id="PTHR12526">
    <property type="entry name" value="GLYCOSYLTRANSFERASE"/>
    <property type="match status" value="1"/>
</dbReference>
<comment type="caution">
    <text evidence="3">The sequence shown here is derived from an EMBL/GenBank/DDBJ whole genome shotgun (WGS) entry which is preliminary data.</text>
</comment>
<proteinExistence type="predicted"/>
<dbReference type="Gene3D" id="3.40.50.2000">
    <property type="entry name" value="Glycogen Phosphorylase B"/>
    <property type="match status" value="2"/>
</dbReference>
<dbReference type="Pfam" id="PF13439">
    <property type="entry name" value="Glyco_transf_4"/>
    <property type="match status" value="1"/>
</dbReference>
<dbReference type="Proteomes" id="UP000253209">
    <property type="component" value="Unassembled WGS sequence"/>
</dbReference>
<accession>A0A367GNK0</accession>
<dbReference type="EMBL" id="QGDC01000006">
    <property type="protein sequence ID" value="RCH54618.1"/>
    <property type="molecule type" value="Genomic_DNA"/>
</dbReference>
<keyword evidence="1" id="KW-0472">Membrane</keyword>
<evidence type="ECO:0000313" key="3">
    <source>
        <dbReference type="EMBL" id="RCH54618.1"/>
    </source>
</evidence>
<dbReference type="AlphaFoldDB" id="A0A367GNK0"/>
<organism evidence="3 4">
    <name type="scientific">Mucilaginibacter hurinus</name>
    <dbReference type="NCBI Taxonomy" id="2201324"/>
    <lineage>
        <taxon>Bacteria</taxon>
        <taxon>Pseudomonadati</taxon>
        <taxon>Bacteroidota</taxon>
        <taxon>Sphingobacteriia</taxon>
        <taxon>Sphingobacteriales</taxon>
        <taxon>Sphingobacteriaceae</taxon>
        <taxon>Mucilaginibacter</taxon>
    </lineage>
</organism>
<reference evidence="3 4" key="1">
    <citation type="submission" date="2018-05" db="EMBL/GenBank/DDBJ databases">
        <title>Mucilaginibacter hurinus sp. nov., isolated from briquette warehouse soil.</title>
        <authorList>
            <person name="Choi L."/>
        </authorList>
    </citation>
    <scope>NUCLEOTIDE SEQUENCE [LARGE SCALE GENOMIC DNA]</scope>
    <source>
        <strain evidence="3 4">ZR32</strain>
    </source>
</reference>
<protein>
    <submittedName>
        <fullName evidence="3">Glycosyl transferase group 1</fullName>
    </submittedName>
</protein>
<evidence type="ECO:0000256" key="1">
    <source>
        <dbReference type="SAM" id="Phobius"/>
    </source>
</evidence>
<keyword evidence="3" id="KW-0808">Transferase</keyword>
<feature type="transmembrane region" description="Helical" evidence="1">
    <location>
        <begin position="20"/>
        <end position="36"/>
    </location>
</feature>
<gene>
    <name evidence="3" type="ORF">DJ568_12425</name>
</gene>
<dbReference type="SUPFAM" id="SSF53756">
    <property type="entry name" value="UDP-Glycosyltransferase/glycogen phosphorylase"/>
    <property type="match status" value="1"/>
</dbReference>
<evidence type="ECO:0000259" key="2">
    <source>
        <dbReference type="Pfam" id="PF13439"/>
    </source>
</evidence>
<feature type="domain" description="Glycosyltransferase subfamily 4-like N-terminal" evidence="2">
    <location>
        <begin position="50"/>
        <end position="255"/>
    </location>
</feature>
<keyword evidence="4" id="KW-1185">Reference proteome</keyword>
<dbReference type="GO" id="GO:0016757">
    <property type="term" value="F:glycosyltransferase activity"/>
    <property type="evidence" value="ECO:0007669"/>
    <property type="project" value="UniProtKB-ARBA"/>
</dbReference>
<dbReference type="CDD" id="cd03825">
    <property type="entry name" value="GT4_WcaC-like"/>
    <property type="match status" value="1"/>
</dbReference>